<sequence>MNVDLEYNYEDALKRQGRSQQEVDAIRNLVSYYSQVPKCITDKQLLLFVDSCGGVEEGAKVCKLYYEIKSKNEEHFKNRDPEHPKIKQCLAHQDYFYLPNTPNGDMVIFHRLSSSRASDYNFDEAIKTFFMTIDSCLQKNGPRDGCIFLFDMKGVGLMHLTRVNISSIKKFFQYLQEGIPGKLRAIHVLNVVYFFDKIMALIKPFMKAEILKNLHLHSSNMDMEKFYNECIPKSCLPNDFGGECESIFELHKKHCEEFKRLRPFFLAEEKQAHLELDKCDKINLESELINENERNFKNISIN</sequence>
<dbReference type="PANTHER" id="PTHR10174">
    <property type="entry name" value="ALPHA-TOCOPHEROL TRANSFER PROTEIN-RELATED"/>
    <property type="match status" value="1"/>
</dbReference>
<feature type="domain" description="CRAL-TRIO" evidence="1">
    <location>
        <begin position="83"/>
        <end position="248"/>
    </location>
</feature>
<dbReference type="SUPFAM" id="SSF52087">
    <property type="entry name" value="CRAL/TRIO domain"/>
    <property type="match status" value="1"/>
</dbReference>
<evidence type="ECO:0000313" key="2">
    <source>
        <dbReference type="EMBL" id="KAG5679560.1"/>
    </source>
</evidence>
<dbReference type="Pfam" id="PF00650">
    <property type="entry name" value="CRAL_TRIO"/>
    <property type="match status" value="1"/>
</dbReference>
<dbReference type="PRINTS" id="PR00180">
    <property type="entry name" value="CRETINALDHBP"/>
</dbReference>
<dbReference type="EMBL" id="JADBJN010000001">
    <property type="protein sequence ID" value="KAG5679560.1"/>
    <property type="molecule type" value="Genomic_DNA"/>
</dbReference>
<protein>
    <recommendedName>
        <fullName evidence="1">CRAL-TRIO domain-containing protein</fullName>
    </recommendedName>
</protein>
<dbReference type="Proteomes" id="UP001107558">
    <property type="component" value="Chromosome 1"/>
</dbReference>
<dbReference type="PANTHER" id="PTHR10174:SF130">
    <property type="entry name" value="ALPHA-TOCOPHEROL TRANSFER PROTEIN-LIKE"/>
    <property type="match status" value="1"/>
</dbReference>
<reference evidence="2" key="1">
    <citation type="submission" date="2021-03" db="EMBL/GenBank/DDBJ databases">
        <title>Chromosome level genome of the anhydrobiotic midge Polypedilum vanderplanki.</title>
        <authorList>
            <person name="Yoshida Y."/>
            <person name="Kikawada T."/>
            <person name="Gusev O."/>
        </authorList>
    </citation>
    <scope>NUCLEOTIDE SEQUENCE</scope>
    <source>
        <strain evidence="2">NIAS01</strain>
        <tissue evidence="2">Whole body or cell culture</tissue>
    </source>
</reference>
<comment type="caution">
    <text evidence="2">The sequence shown here is derived from an EMBL/GenBank/DDBJ whole genome shotgun (WGS) entry which is preliminary data.</text>
</comment>
<dbReference type="CDD" id="cd00170">
    <property type="entry name" value="SEC14"/>
    <property type="match status" value="1"/>
</dbReference>
<dbReference type="AlphaFoldDB" id="A0A9J6CCI2"/>
<evidence type="ECO:0000259" key="1">
    <source>
        <dbReference type="PROSITE" id="PS50191"/>
    </source>
</evidence>
<organism evidence="2 3">
    <name type="scientific">Polypedilum vanderplanki</name>
    <name type="common">Sleeping chironomid midge</name>
    <dbReference type="NCBI Taxonomy" id="319348"/>
    <lineage>
        <taxon>Eukaryota</taxon>
        <taxon>Metazoa</taxon>
        <taxon>Ecdysozoa</taxon>
        <taxon>Arthropoda</taxon>
        <taxon>Hexapoda</taxon>
        <taxon>Insecta</taxon>
        <taxon>Pterygota</taxon>
        <taxon>Neoptera</taxon>
        <taxon>Endopterygota</taxon>
        <taxon>Diptera</taxon>
        <taxon>Nematocera</taxon>
        <taxon>Chironomoidea</taxon>
        <taxon>Chironomidae</taxon>
        <taxon>Chironominae</taxon>
        <taxon>Polypedilum</taxon>
        <taxon>Polypedilum</taxon>
    </lineage>
</organism>
<dbReference type="Gene3D" id="3.40.525.10">
    <property type="entry name" value="CRAL-TRIO lipid binding domain"/>
    <property type="match status" value="1"/>
</dbReference>
<dbReference type="SMART" id="SM00516">
    <property type="entry name" value="SEC14"/>
    <property type="match status" value="1"/>
</dbReference>
<dbReference type="GO" id="GO:0016020">
    <property type="term" value="C:membrane"/>
    <property type="evidence" value="ECO:0007669"/>
    <property type="project" value="TreeGrafter"/>
</dbReference>
<evidence type="ECO:0000313" key="3">
    <source>
        <dbReference type="Proteomes" id="UP001107558"/>
    </source>
</evidence>
<name>A0A9J6CCI2_POLVA</name>
<dbReference type="GO" id="GO:1902936">
    <property type="term" value="F:phosphatidylinositol bisphosphate binding"/>
    <property type="evidence" value="ECO:0007669"/>
    <property type="project" value="TreeGrafter"/>
</dbReference>
<accession>A0A9J6CCI2</accession>
<gene>
    <name evidence="2" type="ORF">PVAND_009120</name>
</gene>
<proteinExistence type="predicted"/>
<dbReference type="InterPro" id="IPR001251">
    <property type="entry name" value="CRAL-TRIO_dom"/>
</dbReference>
<dbReference type="OrthoDB" id="1434354at2759"/>
<dbReference type="InterPro" id="IPR036865">
    <property type="entry name" value="CRAL-TRIO_dom_sf"/>
</dbReference>
<dbReference type="PROSITE" id="PS50191">
    <property type="entry name" value="CRAL_TRIO"/>
    <property type="match status" value="1"/>
</dbReference>
<keyword evidence="3" id="KW-1185">Reference proteome</keyword>